<dbReference type="KEGG" id="cter:A606_01915"/>
<evidence type="ECO:0000256" key="1">
    <source>
        <dbReference type="SAM" id="SignalP"/>
    </source>
</evidence>
<proteinExistence type="predicted"/>
<dbReference type="InterPro" id="IPR013830">
    <property type="entry name" value="SGNH_hydro"/>
</dbReference>
<feature type="signal peptide" evidence="1">
    <location>
        <begin position="1"/>
        <end position="32"/>
    </location>
</feature>
<dbReference type="HOGENOM" id="CLU_038449_2_0_11"/>
<evidence type="ECO:0000313" key="4">
    <source>
        <dbReference type="Proteomes" id="UP000014809"/>
    </source>
</evidence>
<feature type="chain" id="PRO_5004525266" evidence="1">
    <location>
        <begin position="33"/>
        <end position="287"/>
    </location>
</feature>
<evidence type="ECO:0000259" key="2">
    <source>
        <dbReference type="Pfam" id="PF13472"/>
    </source>
</evidence>
<organism evidence="3 4">
    <name type="scientific">Corynebacterium terpenotabidum Y-11</name>
    <dbReference type="NCBI Taxonomy" id="1200352"/>
    <lineage>
        <taxon>Bacteria</taxon>
        <taxon>Bacillati</taxon>
        <taxon>Actinomycetota</taxon>
        <taxon>Actinomycetes</taxon>
        <taxon>Mycobacteriales</taxon>
        <taxon>Corynebacteriaceae</taxon>
        <taxon>Corynebacterium</taxon>
    </lineage>
</organism>
<dbReference type="EMBL" id="CP003696">
    <property type="protein sequence ID" value="AGP30038.1"/>
    <property type="molecule type" value="Genomic_DNA"/>
</dbReference>
<feature type="domain" description="SGNH hydrolase-type esterase" evidence="2">
    <location>
        <begin position="50"/>
        <end position="266"/>
    </location>
</feature>
<name>S4XHB6_9CORY</name>
<dbReference type="AlphaFoldDB" id="S4XHB6"/>
<dbReference type="Pfam" id="PF13472">
    <property type="entry name" value="Lipase_GDSL_2"/>
    <property type="match status" value="1"/>
</dbReference>
<dbReference type="STRING" id="1200352.A606_01915"/>
<accession>S4XHB6</accession>
<keyword evidence="1" id="KW-0732">Signal</keyword>
<evidence type="ECO:0000313" key="3">
    <source>
        <dbReference type="EMBL" id="AGP30038.1"/>
    </source>
</evidence>
<dbReference type="OrthoDB" id="4408698at2"/>
<sequence>MQRHRISSRLSVATVALPVLVAAAVHASPAVADTEFTNPYSTDTADNIVAFGDSFTANSDSYVNDNPDQYPTYPRTAGCLTAPDAWPALAGSLTGRPVQNWACNTHTTGQMLDRIDQAVAAGAVNNTTLVILAAGMNDQRQAVPDATIIDNLVTAVTKIRAVAPDAQIGILGRLATTDVEGRFCDQNTVPDQPTGALDPVTAFQETANQANQKAAADRAGTAFIDVRSMTVTEHSTCAPDAQRYVSGITDTTTPDYNMPAHPSLAGSTYLAQQVAALSAATTPETTL</sequence>
<dbReference type="SUPFAM" id="SSF52266">
    <property type="entry name" value="SGNH hydrolase"/>
    <property type="match status" value="1"/>
</dbReference>
<reference evidence="3 4" key="1">
    <citation type="submission" date="2012-06" db="EMBL/GenBank/DDBJ databases">
        <title>Complete genome sequence of Corynebacterium terpenotabidum Y-11 (=DSM 44721).</title>
        <authorList>
            <person name="Ruckert C."/>
            <person name="Albersmeier A."/>
            <person name="Al-Dilaimi A."/>
            <person name="Szczepanowski R."/>
            <person name="Kalinowski J."/>
        </authorList>
    </citation>
    <scope>NUCLEOTIDE SEQUENCE [LARGE SCALE GENOMIC DNA]</scope>
    <source>
        <strain evidence="3 4">Y-11</strain>
    </source>
</reference>
<dbReference type="Gene3D" id="3.40.50.1110">
    <property type="entry name" value="SGNH hydrolase"/>
    <property type="match status" value="2"/>
</dbReference>
<dbReference type="PATRIC" id="fig|1200352.3.peg.389"/>
<dbReference type="eggNOG" id="ENOG5031IR0">
    <property type="taxonomic scope" value="Bacteria"/>
</dbReference>
<dbReference type="Proteomes" id="UP000014809">
    <property type="component" value="Chromosome"/>
</dbReference>
<keyword evidence="4" id="KW-1185">Reference proteome</keyword>
<dbReference type="InterPro" id="IPR036514">
    <property type="entry name" value="SGNH_hydro_sf"/>
</dbReference>
<protein>
    <submittedName>
        <fullName evidence="3">Secreted esterase A</fullName>
    </submittedName>
</protein>
<gene>
    <name evidence="3" type="ORF">A606_01915</name>
</gene>
<dbReference type="RefSeq" id="WP_020440403.1">
    <property type="nucleotide sequence ID" value="NC_021663.1"/>
</dbReference>